<gene>
    <name evidence="1" type="ORF">RSOL_303490</name>
</gene>
<dbReference type="PANTHER" id="PTHR11439">
    <property type="entry name" value="GAG-POL-RELATED RETROTRANSPOSON"/>
    <property type="match status" value="1"/>
</dbReference>
<name>A0A0A1UJD8_9AGAM</name>
<evidence type="ECO:0000313" key="2">
    <source>
        <dbReference type="Proteomes" id="UP000030108"/>
    </source>
</evidence>
<protein>
    <submittedName>
        <fullName evidence="1">Copia-like polyprotein/retrotransposon, putative</fullName>
    </submittedName>
</protein>
<dbReference type="EMBL" id="JATN01000321">
    <property type="protein sequence ID" value="EUC59224.1"/>
    <property type="molecule type" value="Genomic_DNA"/>
</dbReference>
<dbReference type="OrthoDB" id="3344688at2759"/>
<dbReference type="CDD" id="cd09272">
    <property type="entry name" value="RNase_HI_RT_Ty1"/>
    <property type="match status" value="1"/>
</dbReference>
<organism evidence="1 2">
    <name type="scientific">Rhizoctonia solani AG-3 Rhs1AP</name>
    <dbReference type="NCBI Taxonomy" id="1086054"/>
    <lineage>
        <taxon>Eukaryota</taxon>
        <taxon>Fungi</taxon>
        <taxon>Dikarya</taxon>
        <taxon>Basidiomycota</taxon>
        <taxon>Agaricomycotina</taxon>
        <taxon>Agaricomycetes</taxon>
        <taxon>Cantharellales</taxon>
        <taxon>Ceratobasidiaceae</taxon>
        <taxon>Rhizoctonia</taxon>
    </lineage>
</organism>
<comment type="caution">
    <text evidence="1">The sequence shown here is derived from an EMBL/GenBank/DDBJ whole genome shotgun (WGS) entry which is preliminary data.</text>
</comment>
<dbReference type="Proteomes" id="UP000030108">
    <property type="component" value="Unassembled WGS sequence"/>
</dbReference>
<reference evidence="2" key="1">
    <citation type="journal article" date="2014" name="Genome Announc.">
        <title>Draft genome sequence of the plant-pathogenic soil fungus Rhizoctonia solani anastomosis group 3 strain Rhs1AP.</title>
        <authorList>
            <person name="Cubeta M.A."/>
            <person name="Thomas E."/>
            <person name="Dean R.A."/>
            <person name="Jabaji S."/>
            <person name="Neate S.M."/>
            <person name="Tavantzis S."/>
            <person name="Toda T."/>
            <person name="Vilgalys R."/>
            <person name="Bharathan N."/>
            <person name="Fedorova-Abrams N."/>
            <person name="Pakala S.B."/>
            <person name="Pakala S.M."/>
            <person name="Zafar N."/>
            <person name="Joardar V."/>
            <person name="Losada L."/>
            <person name="Nierman W.C."/>
        </authorList>
    </citation>
    <scope>NUCLEOTIDE SEQUENCE [LARGE SCALE GENOMIC DNA]</scope>
    <source>
        <strain evidence="2">AG-3</strain>
    </source>
</reference>
<proteinExistence type="predicted"/>
<evidence type="ECO:0000313" key="1">
    <source>
        <dbReference type="EMBL" id="EUC59224.1"/>
    </source>
</evidence>
<accession>A0A0A1UJD8</accession>
<dbReference type="AlphaFoldDB" id="A0A0A1UJD8"/>
<dbReference type="PANTHER" id="PTHR11439:SF483">
    <property type="entry name" value="PEPTIDE SYNTHASE GLIP-LIKE, PUTATIVE (AFU_ORTHOLOGUE AFUA_3G12920)-RELATED"/>
    <property type="match status" value="1"/>
</dbReference>
<sequence length="247" mass="27565">MFSLHDYEGVRPKFDYGAFIGKLLYAALCTRPDIAFAVTHLAQFTTCFGPAHVTAIKRVIRYLKGTSFLGLSYKRSVETGFGEVGYSDADWGSNLLDRKSVSGNVYLLGGAAVSWSAKKQATVALSTMEAEYMALSHACTQALWFRQFFQELYYPADAPTLILSDNLAALTLSVESQFHGRSKHIDIRHHYMRDVIEKRMVSTLYVPSSENLADVFTKALPAPQFNYLMNAIMGEQVFEGPSIEEVD</sequence>
<feature type="non-terminal residue" evidence="1">
    <location>
        <position position="247"/>
    </location>
</feature>